<protein>
    <submittedName>
        <fullName evidence="2">Uncharacterized protein</fullName>
    </submittedName>
</protein>
<dbReference type="EMBL" id="JAHRIP010066899">
    <property type="protein sequence ID" value="MEQ2307139.1"/>
    <property type="molecule type" value="Genomic_DNA"/>
</dbReference>
<evidence type="ECO:0000256" key="1">
    <source>
        <dbReference type="SAM" id="MobiDB-lite"/>
    </source>
</evidence>
<gene>
    <name evidence="2" type="ORF">AMECASPLE_015243</name>
</gene>
<proteinExistence type="predicted"/>
<comment type="caution">
    <text evidence="2">The sequence shown here is derived from an EMBL/GenBank/DDBJ whole genome shotgun (WGS) entry which is preliminary data.</text>
</comment>
<keyword evidence="3" id="KW-1185">Reference proteome</keyword>
<name>A0ABV0ZLN4_9TELE</name>
<feature type="region of interest" description="Disordered" evidence="1">
    <location>
        <begin position="91"/>
        <end position="172"/>
    </location>
</feature>
<sequence length="172" mass="18453">MKCSNDMNKKKICSNSSPTEKSRCKLLPFLNTLIGQIKSQPRLHICVPGSDWSSGPPVLPAPPRSGSRFVLLLLLKHGGLSGRVGTVDSSALRSRAAPEEERAGYGGAAAQARLIQSDTQRAGAGGGGREHGEETLGVTGSDPSRRSRRRQRRDNSARPDGLRGQMNEDCLH</sequence>
<dbReference type="Proteomes" id="UP001469553">
    <property type="component" value="Unassembled WGS sequence"/>
</dbReference>
<evidence type="ECO:0000313" key="2">
    <source>
        <dbReference type="EMBL" id="MEQ2307139.1"/>
    </source>
</evidence>
<reference evidence="2 3" key="1">
    <citation type="submission" date="2021-06" db="EMBL/GenBank/DDBJ databases">
        <authorList>
            <person name="Palmer J.M."/>
        </authorList>
    </citation>
    <scope>NUCLEOTIDE SEQUENCE [LARGE SCALE GENOMIC DNA]</scope>
    <source>
        <strain evidence="2 3">AS_MEX2019</strain>
        <tissue evidence="2">Muscle</tissue>
    </source>
</reference>
<organism evidence="2 3">
    <name type="scientific">Ameca splendens</name>
    <dbReference type="NCBI Taxonomy" id="208324"/>
    <lineage>
        <taxon>Eukaryota</taxon>
        <taxon>Metazoa</taxon>
        <taxon>Chordata</taxon>
        <taxon>Craniata</taxon>
        <taxon>Vertebrata</taxon>
        <taxon>Euteleostomi</taxon>
        <taxon>Actinopterygii</taxon>
        <taxon>Neopterygii</taxon>
        <taxon>Teleostei</taxon>
        <taxon>Neoteleostei</taxon>
        <taxon>Acanthomorphata</taxon>
        <taxon>Ovalentaria</taxon>
        <taxon>Atherinomorphae</taxon>
        <taxon>Cyprinodontiformes</taxon>
        <taxon>Goodeidae</taxon>
        <taxon>Ameca</taxon>
    </lineage>
</organism>
<evidence type="ECO:0000313" key="3">
    <source>
        <dbReference type="Proteomes" id="UP001469553"/>
    </source>
</evidence>
<accession>A0ABV0ZLN4</accession>